<dbReference type="HOGENOM" id="CLU_374720_0_0_1"/>
<feature type="compositionally biased region" description="Acidic residues" evidence="1">
    <location>
        <begin position="250"/>
        <end position="259"/>
    </location>
</feature>
<reference evidence="2" key="2">
    <citation type="submission" date="2014-02" db="EMBL/GenBank/DDBJ databases">
        <title>Complete DNA sequence of /Kuraishia capsulata/ illustrates novel genomic features among budding yeasts (/Saccharomycotina/).</title>
        <authorList>
            <person name="Morales L."/>
            <person name="Noel B."/>
            <person name="Porcel B."/>
            <person name="Marcet-Houben M."/>
            <person name="Hullo M-F."/>
            <person name="Sacerdot C."/>
            <person name="Tekaia F."/>
            <person name="Leh-Louis V."/>
            <person name="Despons L."/>
            <person name="Khanna V."/>
            <person name="Aury J-M."/>
            <person name="Barbe V."/>
            <person name="Couloux A."/>
            <person name="Labadie K."/>
            <person name="Pelletier E."/>
            <person name="Souciet J-L."/>
            <person name="Boekhout T."/>
            <person name="Gabaldon T."/>
            <person name="Wincker P."/>
            <person name="Dujon B."/>
        </authorList>
    </citation>
    <scope>NUCLEOTIDE SEQUENCE</scope>
    <source>
        <strain evidence="2">CBS 1993</strain>
    </source>
</reference>
<name>W6MTB8_9ASCO</name>
<gene>
    <name evidence="2" type="ORF">KUCA_T00005651001</name>
</gene>
<keyword evidence="3" id="KW-1185">Reference proteome</keyword>
<feature type="region of interest" description="Disordered" evidence="1">
    <location>
        <begin position="1"/>
        <end position="69"/>
    </location>
</feature>
<feature type="region of interest" description="Disordered" evidence="1">
    <location>
        <begin position="243"/>
        <end position="270"/>
    </location>
</feature>
<accession>W6MTB8</accession>
<evidence type="ECO:0000313" key="3">
    <source>
        <dbReference type="Proteomes" id="UP000019384"/>
    </source>
</evidence>
<dbReference type="EMBL" id="HG793131">
    <property type="protein sequence ID" value="CDK29658.1"/>
    <property type="molecule type" value="Genomic_DNA"/>
</dbReference>
<reference evidence="2" key="1">
    <citation type="submission" date="2013-12" db="EMBL/GenBank/DDBJ databases">
        <authorList>
            <person name="Genoscope - CEA"/>
        </authorList>
    </citation>
    <scope>NUCLEOTIDE SEQUENCE</scope>
    <source>
        <strain evidence="2">CBS 1993</strain>
    </source>
</reference>
<dbReference type="GeneID" id="34523029"/>
<feature type="compositionally biased region" description="Basic residues" evidence="1">
    <location>
        <begin position="1"/>
        <end position="11"/>
    </location>
</feature>
<feature type="compositionally biased region" description="Polar residues" evidence="1">
    <location>
        <begin position="260"/>
        <end position="270"/>
    </location>
</feature>
<sequence>MRSFIKSHKRGVSLDSDQRSQPERMPLVVNTRTSSETYTIASPVSPLASPLGPLSGSPDISGISPRRSRNPIKKFLKQKSSSGNLNAAAIVTSKQQSPKLRSKSSFSNLASHKIKNGKSTSHSGSSPLLAISGTSPTIYGTKTHEWGTSPNLYSPSSLSRPENFPSKISLPSIDEGSDHHSFTSFPSVDFEPQNVGIRMTRVHGIHSETDLGTYDLQQKASEGFDSVTDFSIVYISKTTPKQESIKDQADVADDPESDNESVVSRESSQFSFEENMKSGRNSSIKYYKSKDQLEREQKIFDEERAQANAMALADEFDDLDVEDAQLINSLGYADPYEEDDTDALFNRKLFGSDDEMPQSNVHGGSENESDFQNFSDFDDEMVMDQTQGDAGHEAIMDNDELYSIAKIPTSGEYDADGEFQTEEEGDESLDDVQNYVYPEGLPNYRSSEHITSPLASGSQIHELLGRISLQREDVSEDDEKSQSYRTSTLDSNATFITGDAPTLSIQSPFSGSLVFDRDPRATSVSASSNARFKSPYLSHRPPLGTAVDDDTDPAHRFSWFPNDDTLNMLKTSTRETKPTVQGVNQISLMKPVYFHHKYEDPSSEGGSDGSVIDEINQVPADFDFRDFDEFQPWRGRSFSLQSPKSGRSVPSKGRRSNSLLNHPSKSLGVPMSSSTPVRTNSFETNDKTVTLFNVNRANKHVYSSNHSSFGNPLSASIAEIDVSSCDDEDMTITTPTASFPALNQTRPESSPLTTISENSFDSSGYYHPH</sequence>
<feature type="region of interest" description="Disordered" evidence="1">
    <location>
        <begin position="636"/>
        <end position="681"/>
    </location>
</feature>
<feature type="compositionally biased region" description="Polar residues" evidence="1">
    <location>
        <begin position="671"/>
        <end position="681"/>
    </location>
</feature>
<proteinExistence type="predicted"/>
<dbReference type="AlphaFoldDB" id="W6MTB8"/>
<feature type="region of interest" description="Disordered" evidence="1">
    <location>
        <begin position="734"/>
        <end position="769"/>
    </location>
</feature>
<protein>
    <submittedName>
        <fullName evidence="2">Uncharacterized protein</fullName>
    </submittedName>
</protein>
<feature type="compositionally biased region" description="Polar residues" evidence="1">
    <location>
        <begin position="734"/>
        <end position="762"/>
    </location>
</feature>
<dbReference type="OrthoDB" id="3990055at2759"/>
<evidence type="ECO:0000256" key="1">
    <source>
        <dbReference type="SAM" id="MobiDB-lite"/>
    </source>
</evidence>
<dbReference type="RefSeq" id="XP_022461641.1">
    <property type="nucleotide sequence ID" value="XM_022600974.1"/>
</dbReference>
<feature type="region of interest" description="Disordered" evidence="1">
    <location>
        <begin position="352"/>
        <end position="371"/>
    </location>
</feature>
<dbReference type="Proteomes" id="UP000019384">
    <property type="component" value="Unassembled WGS sequence"/>
</dbReference>
<evidence type="ECO:0000313" key="2">
    <source>
        <dbReference type="EMBL" id="CDK29658.1"/>
    </source>
</evidence>
<organism evidence="2 3">
    <name type="scientific">Kuraishia capsulata CBS 1993</name>
    <dbReference type="NCBI Taxonomy" id="1382522"/>
    <lineage>
        <taxon>Eukaryota</taxon>
        <taxon>Fungi</taxon>
        <taxon>Dikarya</taxon>
        <taxon>Ascomycota</taxon>
        <taxon>Saccharomycotina</taxon>
        <taxon>Pichiomycetes</taxon>
        <taxon>Pichiales</taxon>
        <taxon>Pichiaceae</taxon>
        <taxon>Kuraishia</taxon>
    </lineage>
</organism>
<feature type="compositionally biased region" description="Polar residues" evidence="1">
    <location>
        <begin position="30"/>
        <end position="42"/>
    </location>
</feature>